<dbReference type="InterPro" id="IPR027417">
    <property type="entry name" value="P-loop_NTPase"/>
</dbReference>
<protein>
    <submittedName>
        <fullName evidence="7">ABC transporter ATP-binding subunit</fullName>
        <ecNumber evidence="7">3.6.3.-</ecNumber>
    </submittedName>
</protein>
<evidence type="ECO:0000259" key="6">
    <source>
        <dbReference type="PROSITE" id="PS50893"/>
    </source>
</evidence>
<evidence type="ECO:0000256" key="3">
    <source>
        <dbReference type="ARBA" id="ARBA00022741"/>
    </source>
</evidence>
<reference evidence="7 8" key="1">
    <citation type="submission" date="2018-06" db="EMBL/GenBank/DDBJ databases">
        <authorList>
            <consortium name="Pathogen Informatics"/>
            <person name="Doyle S."/>
        </authorList>
    </citation>
    <scope>NUCLEOTIDE SEQUENCE [LARGE SCALE GENOMIC DNA]</scope>
    <source>
        <strain evidence="7 8">NCTC7807</strain>
    </source>
</reference>
<organism evidence="7 8">
    <name type="scientific">Streptomyces griseus</name>
    <dbReference type="NCBI Taxonomy" id="1911"/>
    <lineage>
        <taxon>Bacteria</taxon>
        <taxon>Bacillati</taxon>
        <taxon>Actinomycetota</taxon>
        <taxon>Actinomycetes</taxon>
        <taxon>Kitasatosporales</taxon>
        <taxon>Streptomycetaceae</taxon>
        <taxon>Streptomyces</taxon>
    </lineage>
</organism>
<accession>A0A380MT55</accession>
<feature type="region of interest" description="Disordered" evidence="5">
    <location>
        <begin position="316"/>
        <end position="378"/>
    </location>
</feature>
<evidence type="ECO:0000256" key="2">
    <source>
        <dbReference type="ARBA" id="ARBA00022448"/>
    </source>
</evidence>
<keyword evidence="4 7" id="KW-0067">ATP-binding</keyword>
<keyword evidence="2" id="KW-0813">Transport</keyword>
<keyword evidence="7" id="KW-0378">Hydrolase</keyword>
<dbReference type="PANTHER" id="PTHR43335:SF4">
    <property type="entry name" value="ABC TRANSPORTER, ATP-BINDING PROTEIN"/>
    <property type="match status" value="1"/>
</dbReference>
<dbReference type="Gene3D" id="3.40.50.300">
    <property type="entry name" value="P-loop containing nucleotide triphosphate hydrolases"/>
    <property type="match status" value="1"/>
</dbReference>
<comment type="similarity">
    <text evidence="1">Belongs to the ABC transporter superfamily.</text>
</comment>
<sequence>MIEAIGLTKRYGAKTAVQDLSFQVRPGTVTGFLGPNGSGKSTTMRMIVGLDQPTGGHVTIGGHPYRHVPNAPRQVGALLDAKAVHGGRSARNHLLCLAQLSGIPARRVDEVLGVVGLQDVARRRSKGFSLGMGQRLGIAAALLGDPQVLLFDEPVNGLDPEGILWVRNLMQSLAAEGRTVFVSSHLMSEMALTAEHLIVIGRGRLMADMSVRDFIAANAAGFARVRVPDREPGAREKLSAALAREGGQVLPEPDGALRVAGLPLPRISDVAHGAGVRLWELSPHQASLEEAYMRLTQGAVDYRSTDDQRTGLREVATEGGVPVAAPPQPGAGQPGWYAPPPPRQEPARTGPDARPAGAPLPTVPPAPELSKSDTEDPR</sequence>
<feature type="domain" description="ABC transporter" evidence="6">
    <location>
        <begin position="2"/>
        <end position="227"/>
    </location>
</feature>
<dbReference type="RefSeq" id="WP_229842301.1">
    <property type="nucleotide sequence ID" value="NZ_UHID01000001.1"/>
</dbReference>
<evidence type="ECO:0000256" key="1">
    <source>
        <dbReference type="ARBA" id="ARBA00005417"/>
    </source>
</evidence>
<evidence type="ECO:0000313" key="8">
    <source>
        <dbReference type="Proteomes" id="UP000254150"/>
    </source>
</evidence>
<dbReference type="InterPro" id="IPR003439">
    <property type="entry name" value="ABC_transporter-like_ATP-bd"/>
</dbReference>
<dbReference type="Proteomes" id="UP000254150">
    <property type="component" value="Unassembled WGS sequence"/>
</dbReference>
<dbReference type="PANTHER" id="PTHR43335">
    <property type="entry name" value="ABC TRANSPORTER, ATP-BINDING PROTEIN"/>
    <property type="match status" value="1"/>
</dbReference>
<dbReference type="CDD" id="cd03268">
    <property type="entry name" value="ABC_BcrA_bacitracin_resist"/>
    <property type="match status" value="1"/>
</dbReference>
<dbReference type="InterPro" id="IPR003593">
    <property type="entry name" value="AAA+_ATPase"/>
</dbReference>
<dbReference type="SUPFAM" id="SSF52540">
    <property type="entry name" value="P-loop containing nucleoside triphosphate hydrolases"/>
    <property type="match status" value="1"/>
</dbReference>
<proteinExistence type="inferred from homology"/>
<evidence type="ECO:0000256" key="4">
    <source>
        <dbReference type="ARBA" id="ARBA00022840"/>
    </source>
</evidence>
<evidence type="ECO:0000256" key="5">
    <source>
        <dbReference type="SAM" id="MobiDB-lite"/>
    </source>
</evidence>
<dbReference type="GO" id="GO:0005524">
    <property type="term" value="F:ATP binding"/>
    <property type="evidence" value="ECO:0007669"/>
    <property type="project" value="UniProtKB-KW"/>
</dbReference>
<dbReference type="AlphaFoldDB" id="A0A380MT55"/>
<dbReference type="EC" id="3.6.3.-" evidence="7"/>
<dbReference type="PROSITE" id="PS50893">
    <property type="entry name" value="ABC_TRANSPORTER_2"/>
    <property type="match status" value="1"/>
</dbReference>
<dbReference type="Pfam" id="PF00005">
    <property type="entry name" value="ABC_tran"/>
    <property type="match status" value="1"/>
</dbReference>
<name>A0A380MT55_STRGR</name>
<keyword evidence="3" id="KW-0547">Nucleotide-binding</keyword>
<dbReference type="GO" id="GO:0016887">
    <property type="term" value="F:ATP hydrolysis activity"/>
    <property type="evidence" value="ECO:0007669"/>
    <property type="project" value="InterPro"/>
</dbReference>
<dbReference type="EMBL" id="UHID01000001">
    <property type="protein sequence ID" value="SUO95246.1"/>
    <property type="molecule type" value="Genomic_DNA"/>
</dbReference>
<dbReference type="SMART" id="SM00382">
    <property type="entry name" value="AAA"/>
    <property type="match status" value="1"/>
</dbReference>
<gene>
    <name evidence="7" type="primary">drrA_7</name>
    <name evidence="7" type="ORF">NCTC7807_01280</name>
</gene>
<evidence type="ECO:0000313" key="7">
    <source>
        <dbReference type="EMBL" id="SUO95246.1"/>
    </source>
</evidence>